<dbReference type="PRINTS" id="PR00080">
    <property type="entry name" value="SDRFAMILY"/>
</dbReference>
<dbReference type="GO" id="GO:0016020">
    <property type="term" value="C:membrane"/>
    <property type="evidence" value="ECO:0007669"/>
    <property type="project" value="TreeGrafter"/>
</dbReference>
<dbReference type="Pfam" id="PF00106">
    <property type="entry name" value="adh_short"/>
    <property type="match status" value="1"/>
</dbReference>
<comment type="caution">
    <text evidence="5">The sequence shown here is derived from an EMBL/GenBank/DDBJ whole genome shotgun (WGS) entry which is preliminary data.</text>
</comment>
<sequence length="245" mass="25660">MVDARDGTTLRGRRIVVTGATGGIGTELCTLLARAGARLALTASSPARLAALVSGLARAEPAEAPIHRAADITDEAEVSAFFKEVGDRWGGADALVNLAGRADPGRIADTTAEAFHRGLDVNLAGTFLSCKHFVPLVHPGTGGLVVNVASMAAKRANPVAPLYCAAKAAVAMFSEAFALQVRERGIRVTTVNPGGVDTAFWGDRAVDRTRMLAAVDVAEVVVFVLTRPPYMSVHDISFESAGRRR</sequence>
<feature type="domain" description="Ketoreductase" evidence="4">
    <location>
        <begin position="13"/>
        <end position="204"/>
    </location>
</feature>
<keyword evidence="2" id="KW-0560">Oxidoreductase</keyword>
<evidence type="ECO:0000313" key="6">
    <source>
        <dbReference type="Proteomes" id="UP000578449"/>
    </source>
</evidence>
<dbReference type="PROSITE" id="PS00061">
    <property type="entry name" value="ADH_SHORT"/>
    <property type="match status" value="1"/>
</dbReference>
<keyword evidence="6" id="KW-1185">Reference proteome</keyword>
<dbReference type="EMBL" id="JACHGN010000006">
    <property type="protein sequence ID" value="MBB5133775.1"/>
    <property type="molecule type" value="Genomic_DNA"/>
</dbReference>
<dbReference type="Gene3D" id="3.40.50.720">
    <property type="entry name" value="NAD(P)-binding Rossmann-like Domain"/>
    <property type="match status" value="1"/>
</dbReference>
<dbReference type="RefSeq" id="WP_185050700.1">
    <property type="nucleotide sequence ID" value="NZ_BAABIX010000001.1"/>
</dbReference>
<dbReference type="InterPro" id="IPR036291">
    <property type="entry name" value="NAD(P)-bd_dom_sf"/>
</dbReference>
<evidence type="ECO:0000259" key="4">
    <source>
        <dbReference type="SMART" id="SM00822"/>
    </source>
</evidence>
<gene>
    <name evidence="5" type="ORF">HNP84_003501</name>
</gene>
<dbReference type="InterPro" id="IPR057326">
    <property type="entry name" value="KR_dom"/>
</dbReference>
<protein>
    <submittedName>
        <fullName evidence="5">NAD(P)-dependent dehydrogenase (Short-subunit alcohol dehydrogenase family)</fullName>
    </submittedName>
</protein>
<comment type="similarity">
    <text evidence="1 3">Belongs to the short-chain dehydrogenases/reductases (SDR) family.</text>
</comment>
<dbReference type="SUPFAM" id="SSF51735">
    <property type="entry name" value="NAD(P)-binding Rossmann-fold domains"/>
    <property type="match status" value="1"/>
</dbReference>
<dbReference type="Proteomes" id="UP000578449">
    <property type="component" value="Unassembled WGS sequence"/>
</dbReference>
<dbReference type="PANTHER" id="PTHR44196:SF1">
    <property type="entry name" value="DEHYDROGENASE_REDUCTASE SDR FAMILY MEMBER 7B"/>
    <property type="match status" value="1"/>
</dbReference>
<reference evidence="5 6" key="1">
    <citation type="submission" date="2020-08" db="EMBL/GenBank/DDBJ databases">
        <title>Genomic Encyclopedia of Type Strains, Phase IV (KMG-IV): sequencing the most valuable type-strain genomes for metagenomic binning, comparative biology and taxonomic classification.</title>
        <authorList>
            <person name="Goeker M."/>
        </authorList>
    </citation>
    <scope>NUCLEOTIDE SEQUENCE [LARGE SCALE GENOMIC DNA]</scope>
    <source>
        <strain evidence="5 6">DSM 45615</strain>
    </source>
</reference>
<organism evidence="5 6">
    <name type="scientific">Thermocatellispora tengchongensis</name>
    <dbReference type="NCBI Taxonomy" id="1073253"/>
    <lineage>
        <taxon>Bacteria</taxon>
        <taxon>Bacillati</taxon>
        <taxon>Actinomycetota</taxon>
        <taxon>Actinomycetes</taxon>
        <taxon>Streptosporangiales</taxon>
        <taxon>Streptosporangiaceae</taxon>
        <taxon>Thermocatellispora</taxon>
    </lineage>
</organism>
<evidence type="ECO:0000256" key="3">
    <source>
        <dbReference type="RuleBase" id="RU000363"/>
    </source>
</evidence>
<dbReference type="InterPro" id="IPR002347">
    <property type="entry name" value="SDR_fam"/>
</dbReference>
<dbReference type="CDD" id="cd05233">
    <property type="entry name" value="SDR_c"/>
    <property type="match status" value="1"/>
</dbReference>
<accession>A0A840PCM3</accession>
<dbReference type="PRINTS" id="PR00081">
    <property type="entry name" value="GDHRDH"/>
</dbReference>
<name>A0A840PCM3_9ACTN</name>
<dbReference type="GO" id="GO:0016491">
    <property type="term" value="F:oxidoreductase activity"/>
    <property type="evidence" value="ECO:0007669"/>
    <property type="project" value="UniProtKB-KW"/>
</dbReference>
<dbReference type="InterPro" id="IPR020904">
    <property type="entry name" value="Sc_DH/Rdtase_CS"/>
</dbReference>
<proteinExistence type="inferred from homology"/>
<evidence type="ECO:0000256" key="2">
    <source>
        <dbReference type="ARBA" id="ARBA00023002"/>
    </source>
</evidence>
<dbReference type="PANTHER" id="PTHR44196">
    <property type="entry name" value="DEHYDROGENASE/REDUCTASE SDR FAMILY MEMBER 7B"/>
    <property type="match status" value="1"/>
</dbReference>
<dbReference type="AlphaFoldDB" id="A0A840PCM3"/>
<evidence type="ECO:0000313" key="5">
    <source>
        <dbReference type="EMBL" id="MBB5133775.1"/>
    </source>
</evidence>
<dbReference type="SMART" id="SM00822">
    <property type="entry name" value="PKS_KR"/>
    <property type="match status" value="1"/>
</dbReference>
<evidence type="ECO:0000256" key="1">
    <source>
        <dbReference type="ARBA" id="ARBA00006484"/>
    </source>
</evidence>